<sequence>MELVFEMVSAQQFTAGMLTSKTFKQAGGVIGRAEDCDWVIPDRKRILSGHHAEVSYREGAFYLTNTSSNGIQLKDSGASLSGATIRLNSGGAPGSGSGIQILGPLIPGVADTDKAGNLVDSAKANTTWLELNLHYPNLEPVPHAAYRVEFSDGSRREGQLDAQGHARLEDVPIGPVKVYYGEDPRPYSRHAIKSVRATGEKIEEDLRKLGLEPDAIDLQALIEQAAGRMM</sequence>
<evidence type="ECO:0000313" key="3">
    <source>
        <dbReference type="Proteomes" id="UP000243359"/>
    </source>
</evidence>
<name>A0A1H1N5Q0_9PSED</name>
<dbReference type="InterPro" id="IPR000253">
    <property type="entry name" value="FHA_dom"/>
</dbReference>
<reference evidence="3" key="1">
    <citation type="submission" date="2016-10" db="EMBL/GenBank/DDBJ databases">
        <authorList>
            <person name="Varghese N."/>
            <person name="Submissions S."/>
        </authorList>
    </citation>
    <scope>NUCLEOTIDE SEQUENCE [LARGE SCALE GENOMIC DNA]</scope>
    <source>
        <strain evidence="3">KCTC 32247</strain>
    </source>
</reference>
<accession>A0A1H1N5Q0</accession>
<dbReference type="SUPFAM" id="SSF49879">
    <property type="entry name" value="SMAD/FHA domain"/>
    <property type="match status" value="1"/>
</dbReference>
<dbReference type="Pfam" id="PF00498">
    <property type="entry name" value="FHA"/>
    <property type="match status" value="1"/>
</dbReference>
<dbReference type="CDD" id="cd00060">
    <property type="entry name" value="FHA"/>
    <property type="match status" value="1"/>
</dbReference>
<dbReference type="Proteomes" id="UP000243359">
    <property type="component" value="Chromosome I"/>
</dbReference>
<gene>
    <name evidence="2" type="ORF">SAMN05216221_0711</name>
</gene>
<keyword evidence="3" id="KW-1185">Reference proteome</keyword>
<dbReference type="STRING" id="1392877.SAMN05216221_0711"/>
<organism evidence="2 3">
    <name type="scientific">Pseudomonas oryzae</name>
    <dbReference type="NCBI Taxonomy" id="1392877"/>
    <lineage>
        <taxon>Bacteria</taxon>
        <taxon>Pseudomonadati</taxon>
        <taxon>Pseudomonadota</taxon>
        <taxon>Gammaproteobacteria</taxon>
        <taxon>Pseudomonadales</taxon>
        <taxon>Pseudomonadaceae</taxon>
        <taxon>Pseudomonas</taxon>
    </lineage>
</organism>
<dbReference type="EMBL" id="LT629751">
    <property type="protein sequence ID" value="SDR94332.1"/>
    <property type="molecule type" value="Genomic_DNA"/>
</dbReference>
<dbReference type="Gene3D" id="2.60.200.20">
    <property type="match status" value="1"/>
</dbReference>
<protein>
    <submittedName>
        <fullName evidence="2">Type VI secretion system secreted protein VgrG</fullName>
    </submittedName>
</protein>
<proteinExistence type="predicted"/>
<dbReference type="InterPro" id="IPR008984">
    <property type="entry name" value="SMAD_FHA_dom_sf"/>
</dbReference>
<dbReference type="AlphaFoldDB" id="A0A1H1N5Q0"/>
<evidence type="ECO:0000313" key="2">
    <source>
        <dbReference type="EMBL" id="SDR94332.1"/>
    </source>
</evidence>
<feature type="domain" description="FHA" evidence="1">
    <location>
        <begin position="28"/>
        <end position="78"/>
    </location>
</feature>
<evidence type="ECO:0000259" key="1">
    <source>
        <dbReference type="PROSITE" id="PS50006"/>
    </source>
</evidence>
<dbReference type="PROSITE" id="PS50006">
    <property type="entry name" value="FHA_DOMAIN"/>
    <property type="match status" value="1"/>
</dbReference>